<dbReference type="AlphaFoldDB" id="A0A178A7U1"/>
<evidence type="ECO:0000313" key="9">
    <source>
        <dbReference type="EMBL" id="OAK75530.1"/>
    </source>
</evidence>
<keyword evidence="6" id="KW-0067">ATP-binding</keyword>
<comment type="caution">
    <text evidence="9">The sequence shown here is derived from an EMBL/GenBank/DDBJ whole genome shotgun (WGS) entry which is preliminary data.</text>
</comment>
<dbReference type="Gene3D" id="3.30.565.10">
    <property type="entry name" value="Histidine kinase-like ATPase, C-terminal domain"/>
    <property type="match status" value="1"/>
</dbReference>
<evidence type="ECO:0000313" key="10">
    <source>
        <dbReference type="Proteomes" id="UP000077881"/>
    </source>
</evidence>
<dbReference type="PRINTS" id="PR00344">
    <property type="entry name" value="BCTRLSENSOR"/>
</dbReference>
<dbReference type="GO" id="GO:0004673">
    <property type="term" value="F:protein histidine kinase activity"/>
    <property type="evidence" value="ECO:0007669"/>
    <property type="project" value="UniProtKB-EC"/>
</dbReference>
<keyword evidence="3" id="KW-0808">Transferase</keyword>
<dbReference type="CDD" id="cd00075">
    <property type="entry name" value="HATPase"/>
    <property type="match status" value="1"/>
</dbReference>
<proteinExistence type="predicted"/>
<dbReference type="PANTHER" id="PTHR43711">
    <property type="entry name" value="TWO-COMPONENT HISTIDINE KINASE"/>
    <property type="match status" value="1"/>
</dbReference>
<keyword evidence="10" id="KW-1185">Reference proteome</keyword>
<evidence type="ECO:0000256" key="6">
    <source>
        <dbReference type="ARBA" id="ARBA00022840"/>
    </source>
</evidence>
<dbReference type="Pfam" id="PF02518">
    <property type="entry name" value="HATPase_c"/>
    <property type="match status" value="1"/>
</dbReference>
<dbReference type="OrthoDB" id="9813151at2"/>
<dbReference type="InterPro" id="IPR036890">
    <property type="entry name" value="HATPase_C_sf"/>
</dbReference>
<dbReference type="STRING" id="217031.ABB05_02180"/>
<dbReference type="SUPFAM" id="SSF55874">
    <property type="entry name" value="ATPase domain of HSP90 chaperone/DNA topoisomerase II/histidine kinase"/>
    <property type="match status" value="1"/>
</dbReference>
<dbReference type="InterPro" id="IPR003594">
    <property type="entry name" value="HATPase_dom"/>
</dbReference>
<keyword evidence="7" id="KW-0902">Two-component regulatory system</keyword>
<dbReference type="RefSeq" id="WP_082881190.1">
    <property type="nucleotide sequence ID" value="NZ_LDJR01000011.1"/>
</dbReference>
<comment type="catalytic activity">
    <reaction evidence="1">
        <text>ATP + protein L-histidine = ADP + protein N-phospho-L-histidine.</text>
        <dbReference type="EC" id="2.7.13.3"/>
    </reaction>
</comment>
<dbReference type="InterPro" id="IPR005467">
    <property type="entry name" value="His_kinase_dom"/>
</dbReference>
<dbReference type="SMART" id="SM00387">
    <property type="entry name" value="HATPase_c"/>
    <property type="match status" value="1"/>
</dbReference>
<evidence type="ECO:0000256" key="7">
    <source>
        <dbReference type="ARBA" id="ARBA00023012"/>
    </source>
</evidence>
<evidence type="ECO:0000256" key="1">
    <source>
        <dbReference type="ARBA" id="ARBA00000085"/>
    </source>
</evidence>
<dbReference type="GO" id="GO:0005524">
    <property type="term" value="F:ATP binding"/>
    <property type="evidence" value="ECO:0007669"/>
    <property type="project" value="UniProtKB-KW"/>
</dbReference>
<dbReference type="GO" id="GO:0000160">
    <property type="term" value="P:phosphorelay signal transduction system"/>
    <property type="evidence" value="ECO:0007669"/>
    <property type="project" value="UniProtKB-KW"/>
</dbReference>
<accession>A0A178A7U1</accession>
<evidence type="ECO:0000256" key="3">
    <source>
        <dbReference type="ARBA" id="ARBA00022679"/>
    </source>
</evidence>
<dbReference type="EC" id="2.7.13.3" evidence="2"/>
<evidence type="ECO:0000256" key="2">
    <source>
        <dbReference type="ARBA" id="ARBA00012438"/>
    </source>
</evidence>
<keyword evidence="4" id="KW-0547">Nucleotide-binding</keyword>
<dbReference type="PANTHER" id="PTHR43711:SF1">
    <property type="entry name" value="HISTIDINE KINASE 1"/>
    <property type="match status" value="1"/>
</dbReference>
<dbReference type="EMBL" id="LDJR01000011">
    <property type="protein sequence ID" value="OAK75530.1"/>
    <property type="molecule type" value="Genomic_DNA"/>
</dbReference>
<keyword evidence="5" id="KW-0418">Kinase</keyword>
<dbReference type="InterPro" id="IPR004358">
    <property type="entry name" value="Sig_transdc_His_kin-like_C"/>
</dbReference>
<dbReference type="PROSITE" id="PS50109">
    <property type="entry name" value="HIS_KIN"/>
    <property type="match status" value="1"/>
</dbReference>
<evidence type="ECO:0000256" key="4">
    <source>
        <dbReference type="ARBA" id="ARBA00022741"/>
    </source>
</evidence>
<dbReference type="InterPro" id="IPR050736">
    <property type="entry name" value="Sensor_HK_Regulatory"/>
</dbReference>
<organism evidence="9 10">
    <name type="scientific">Lederbergia galactosidilytica</name>
    <dbReference type="NCBI Taxonomy" id="217031"/>
    <lineage>
        <taxon>Bacteria</taxon>
        <taxon>Bacillati</taxon>
        <taxon>Bacillota</taxon>
        <taxon>Bacilli</taxon>
        <taxon>Bacillales</taxon>
        <taxon>Bacillaceae</taxon>
        <taxon>Lederbergia</taxon>
    </lineage>
</organism>
<name>A0A178A7U1_9BACI</name>
<evidence type="ECO:0000256" key="5">
    <source>
        <dbReference type="ARBA" id="ARBA00022777"/>
    </source>
</evidence>
<feature type="domain" description="Histidine kinase" evidence="8">
    <location>
        <begin position="1"/>
        <end position="103"/>
    </location>
</feature>
<dbReference type="Proteomes" id="UP000077881">
    <property type="component" value="Unassembled WGS sequence"/>
</dbReference>
<reference evidence="9 10" key="1">
    <citation type="submission" date="2015-05" db="EMBL/GenBank/DDBJ databases">
        <title>Comparison of genome.</title>
        <authorList>
            <person name="Zheng Z."/>
            <person name="Sun M."/>
        </authorList>
    </citation>
    <scope>NUCLEOTIDE SEQUENCE [LARGE SCALE GENOMIC DNA]</scope>
    <source>
        <strain evidence="9 10">G25-74</strain>
    </source>
</reference>
<evidence type="ECO:0000259" key="8">
    <source>
        <dbReference type="PROSITE" id="PS50109"/>
    </source>
</evidence>
<protein>
    <recommendedName>
        <fullName evidence="2">histidine kinase</fullName>
        <ecNumber evidence="2">2.7.13.3</ecNumber>
    </recommendedName>
</protein>
<gene>
    <name evidence="9" type="ORF">ABB05_02180</name>
</gene>
<sequence>MTNLLNNAKQAMDQAGEIEATLHEDEAQILIDVADSGKGIPTEEQPFIFERFYRGEGKKYQVRGLGLGLSLSKMIAQALGGDLVLLKSSPDGTVFRLYVPKSKS</sequence>